<protein>
    <submittedName>
        <fullName evidence="1">Uncharacterized protein</fullName>
    </submittedName>
</protein>
<dbReference type="PANTHER" id="PTHR47481">
    <property type="match status" value="1"/>
</dbReference>
<dbReference type="Proteomes" id="UP000075243">
    <property type="component" value="Chromosome 2"/>
</dbReference>
<keyword evidence="2" id="KW-1185">Reference proteome</keyword>
<evidence type="ECO:0000313" key="2">
    <source>
        <dbReference type="Proteomes" id="UP000075243"/>
    </source>
</evidence>
<dbReference type="PANTHER" id="PTHR47481:SF34">
    <property type="entry name" value="CCHC-TYPE DOMAIN-CONTAINING PROTEIN"/>
    <property type="match status" value="1"/>
</dbReference>
<dbReference type="Pfam" id="PF14223">
    <property type="entry name" value="Retrotran_gag_2"/>
    <property type="match status" value="1"/>
</dbReference>
<gene>
    <name evidence="1" type="ORF">KK1_004833</name>
</gene>
<accession>A0A151TYZ8</accession>
<dbReference type="AlphaFoldDB" id="A0A151TYZ8"/>
<evidence type="ECO:0000313" key="1">
    <source>
        <dbReference type="EMBL" id="KYP72245.1"/>
    </source>
</evidence>
<dbReference type="EMBL" id="CM003604">
    <property type="protein sequence ID" value="KYP72245.1"/>
    <property type="molecule type" value="Genomic_DNA"/>
</dbReference>
<reference evidence="1 2" key="1">
    <citation type="journal article" date="2012" name="Nat. Biotechnol.">
        <title>Draft genome sequence of pigeonpea (Cajanus cajan), an orphan legume crop of resource-poor farmers.</title>
        <authorList>
            <person name="Varshney R.K."/>
            <person name="Chen W."/>
            <person name="Li Y."/>
            <person name="Bharti A.K."/>
            <person name="Saxena R.K."/>
            <person name="Schlueter J.A."/>
            <person name="Donoghue M.T."/>
            <person name="Azam S."/>
            <person name="Fan G."/>
            <person name="Whaley A.M."/>
            <person name="Farmer A.D."/>
            <person name="Sheridan J."/>
            <person name="Iwata A."/>
            <person name="Tuteja R."/>
            <person name="Penmetsa R.V."/>
            <person name="Wu W."/>
            <person name="Upadhyaya H.D."/>
            <person name="Yang S.P."/>
            <person name="Shah T."/>
            <person name="Saxena K.B."/>
            <person name="Michael T."/>
            <person name="McCombie W.R."/>
            <person name="Yang B."/>
            <person name="Zhang G."/>
            <person name="Yang H."/>
            <person name="Wang J."/>
            <person name="Spillane C."/>
            <person name="Cook D.R."/>
            <person name="May G.D."/>
            <person name="Xu X."/>
            <person name="Jackson S.A."/>
        </authorList>
    </citation>
    <scope>NUCLEOTIDE SEQUENCE [LARGE SCALE GENOMIC DNA]</scope>
    <source>
        <strain evidence="2">cv. Asha</strain>
    </source>
</reference>
<dbReference type="Gramene" id="C.cajan_04713.t">
    <property type="protein sequence ID" value="C.cajan_04713.t.cds1"/>
    <property type="gene ID" value="C.cajan_04713"/>
</dbReference>
<sequence length="257" mass="29557">MESTTNHKNGLTSFSCSVKLDRNNYMLWQSLLLHVIKGKKMYSYISVTNKQFTNEENKKVNLTYEEWIANDQQLLGWLFNSMTHDIATQLLHYDTLKKLWEASQSLAGAQSRSRVMLLKSKFHCTRKVTLKTKEYLIKMRNLADNLKLVESPISTSDLIVQTLFGLDNGYNAIVIKLSNKLDLTWIGMQAQFIAFENMIELLSNLSNLTINTSTNIATRSDKGNRSFNNRGWRGEIKEAQEEDEAKLFLQNVKCVAE</sequence>
<organism evidence="1 2">
    <name type="scientific">Cajanus cajan</name>
    <name type="common">Pigeon pea</name>
    <name type="synonym">Cajanus indicus</name>
    <dbReference type="NCBI Taxonomy" id="3821"/>
    <lineage>
        <taxon>Eukaryota</taxon>
        <taxon>Viridiplantae</taxon>
        <taxon>Streptophyta</taxon>
        <taxon>Embryophyta</taxon>
        <taxon>Tracheophyta</taxon>
        <taxon>Spermatophyta</taxon>
        <taxon>Magnoliopsida</taxon>
        <taxon>eudicotyledons</taxon>
        <taxon>Gunneridae</taxon>
        <taxon>Pentapetalae</taxon>
        <taxon>rosids</taxon>
        <taxon>fabids</taxon>
        <taxon>Fabales</taxon>
        <taxon>Fabaceae</taxon>
        <taxon>Papilionoideae</taxon>
        <taxon>50 kb inversion clade</taxon>
        <taxon>NPAAA clade</taxon>
        <taxon>indigoferoid/millettioid clade</taxon>
        <taxon>Phaseoleae</taxon>
        <taxon>Cajanus</taxon>
    </lineage>
</organism>
<name>A0A151TYZ8_CAJCA</name>
<dbReference type="OMA" id="GTHIASM"/>
<proteinExistence type="predicted"/>